<dbReference type="AlphaFoldDB" id="A0A3B4ZX78"/>
<reference evidence="11" key="1">
    <citation type="submission" date="2023-09" db="UniProtKB">
        <authorList>
            <consortium name="Ensembl"/>
        </authorList>
    </citation>
    <scope>IDENTIFICATION</scope>
</reference>
<proteinExistence type="predicted"/>
<dbReference type="InterPro" id="IPR003877">
    <property type="entry name" value="SPRY_dom"/>
</dbReference>
<keyword evidence="7" id="KW-0175">Coiled coil</keyword>
<evidence type="ECO:0000256" key="3">
    <source>
        <dbReference type="ARBA" id="ARBA00022771"/>
    </source>
</evidence>
<dbReference type="Pfam" id="PF15227">
    <property type="entry name" value="zf-C3HC4_4"/>
    <property type="match status" value="1"/>
</dbReference>
<dbReference type="GO" id="GO:0045087">
    <property type="term" value="P:innate immune response"/>
    <property type="evidence" value="ECO:0007669"/>
    <property type="project" value="UniProtKB-KW"/>
</dbReference>
<dbReference type="SUPFAM" id="SSF57850">
    <property type="entry name" value="RING/U-box"/>
    <property type="match status" value="1"/>
</dbReference>
<dbReference type="Gene3D" id="4.10.830.40">
    <property type="match status" value="1"/>
</dbReference>
<keyword evidence="5" id="KW-0391">Immunity</keyword>
<dbReference type="SMART" id="SM00336">
    <property type="entry name" value="BBOX"/>
    <property type="match status" value="1"/>
</dbReference>
<keyword evidence="3 6" id="KW-0863">Zinc-finger</keyword>
<evidence type="ECO:0000259" key="9">
    <source>
        <dbReference type="PROSITE" id="PS50119"/>
    </source>
</evidence>
<accession>A0A3B4ZX78</accession>
<keyword evidence="4" id="KW-0862">Zinc</keyword>
<organism evidence="11">
    <name type="scientific">Stegastes partitus</name>
    <name type="common">bicolor damselfish</name>
    <dbReference type="NCBI Taxonomy" id="144197"/>
    <lineage>
        <taxon>Eukaryota</taxon>
        <taxon>Metazoa</taxon>
        <taxon>Chordata</taxon>
        <taxon>Craniata</taxon>
        <taxon>Vertebrata</taxon>
        <taxon>Euteleostomi</taxon>
        <taxon>Actinopterygii</taxon>
        <taxon>Neopterygii</taxon>
        <taxon>Teleostei</taxon>
        <taxon>Neoteleostei</taxon>
        <taxon>Acanthomorphata</taxon>
        <taxon>Ovalentaria</taxon>
        <taxon>Pomacentridae</taxon>
        <taxon>Stegastes</taxon>
    </lineage>
</organism>
<dbReference type="InterPro" id="IPR058030">
    <property type="entry name" value="TRIM8/14/16/25/29/45/65_CC"/>
</dbReference>
<dbReference type="InterPro" id="IPR043136">
    <property type="entry name" value="B30.2/SPRY_sf"/>
</dbReference>
<evidence type="ECO:0000313" key="13">
    <source>
        <dbReference type="RefSeq" id="XP_008300178.1"/>
    </source>
</evidence>
<dbReference type="GO" id="GO:0005737">
    <property type="term" value="C:cytoplasm"/>
    <property type="evidence" value="ECO:0007669"/>
    <property type="project" value="UniProtKB-ARBA"/>
</dbReference>
<dbReference type="PROSITE" id="PS50119">
    <property type="entry name" value="ZF_BBOX"/>
    <property type="match status" value="1"/>
</dbReference>
<dbReference type="SUPFAM" id="SSF57845">
    <property type="entry name" value="B-box zinc-binding domain"/>
    <property type="match status" value="1"/>
</dbReference>
<feature type="domain" description="B box-type" evidence="9">
    <location>
        <begin position="149"/>
        <end position="189"/>
    </location>
</feature>
<reference evidence="13" key="2">
    <citation type="submission" date="2025-04" db="UniProtKB">
        <authorList>
            <consortium name="RefSeq"/>
        </authorList>
    </citation>
    <scope>IDENTIFICATION</scope>
</reference>
<evidence type="ECO:0000256" key="4">
    <source>
        <dbReference type="ARBA" id="ARBA00022833"/>
    </source>
</evidence>
<dbReference type="SUPFAM" id="SSF49899">
    <property type="entry name" value="Concanavalin A-like lectins/glucanases"/>
    <property type="match status" value="1"/>
</dbReference>
<dbReference type="SMART" id="SM00449">
    <property type="entry name" value="SPRY"/>
    <property type="match status" value="1"/>
</dbReference>
<dbReference type="Gene3D" id="2.60.120.920">
    <property type="match status" value="1"/>
</dbReference>
<dbReference type="InterPro" id="IPR017907">
    <property type="entry name" value="Znf_RING_CS"/>
</dbReference>
<dbReference type="OrthoDB" id="6270329at2759"/>
<dbReference type="Pfam" id="PF00622">
    <property type="entry name" value="SPRY"/>
    <property type="match status" value="1"/>
</dbReference>
<dbReference type="PROSITE" id="PS50188">
    <property type="entry name" value="B302_SPRY"/>
    <property type="match status" value="1"/>
</dbReference>
<dbReference type="InterPro" id="IPR000315">
    <property type="entry name" value="Znf_B-box"/>
</dbReference>
<evidence type="ECO:0000256" key="5">
    <source>
        <dbReference type="ARBA" id="ARBA00022859"/>
    </source>
</evidence>
<keyword evidence="2" id="KW-0479">Metal-binding</keyword>
<feature type="domain" description="B30.2/SPRY" evidence="10">
    <location>
        <begin position="362"/>
        <end position="559"/>
    </location>
</feature>
<evidence type="ECO:0000256" key="7">
    <source>
        <dbReference type="SAM" id="Coils"/>
    </source>
</evidence>
<dbReference type="STRING" id="144197.ENSSPAP00000013523"/>
<dbReference type="GO" id="GO:0008270">
    <property type="term" value="F:zinc ion binding"/>
    <property type="evidence" value="ECO:0007669"/>
    <property type="project" value="UniProtKB-KW"/>
</dbReference>
<name>A0A3B4ZX78_9TELE</name>
<dbReference type="SMART" id="SM00184">
    <property type="entry name" value="RING"/>
    <property type="match status" value="1"/>
</dbReference>
<dbReference type="PRINTS" id="PR01407">
    <property type="entry name" value="BUTYPHLNCDUF"/>
</dbReference>
<dbReference type="Proteomes" id="UP000694891">
    <property type="component" value="Unplaced"/>
</dbReference>
<protein>
    <submittedName>
        <fullName evidence="11 13">Tripartite motif-containing protein 16-like</fullName>
    </submittedName>
</protein>
<feature type="coiled-coil region" evidence="7">
    <location>
        <begin position="204"/>
        <end position="238"/>
    </location>
</feature>
<dbReference type="InterPro" id="IPR051051">
    <property type="entry name" value="E3_ubiq-ligase_TRIM/RNF"/>
</dbReference>
<keyword evidence="12" id="KW-1185">Reference proteome</keyword>
<dbReference type="CDD" id="cd16040">
    <property type="entry name" value="SPRY_PRY_SNTX"/>
    <property type="match status" value="1"/>
</dbReference>
<keyword evidence="1" id="KW-0399">Innate immunity</keyword>
<dbReference type="PROSITE" id="PS00518">
    <property type="entry name" value="ZF_RING_1"/>
    <property type="match status" value="1"/>
</dbReference>
<dbReference type="Gene3D" id="3.30.160.60">
    <property type="entry name" value="Classic Zinc Finger"/>
    <property type="match status" value="1"/>
</dbReference>
<evidence type="ECO:0000256" key="2">
    <source>
        <dbReference type="ARBA" id="ARBA00022723"/>
    </source>
</evidence>
<evidence type="ECO:0000313" key="11">
    <source>
        <dbReference type="Ensembl" id="ENSSPAP00000013523.1"/>
    </source>
</evidence>
<dbReference type="InterPro" id="IPR006574">
    <property type="entry name" value="PRY"/>
</dbReference>
<dbReference type="Pfam" id="PF00643">
    <property type="entry name" value="zf-B_box"/>
    <property type="match status" value="1"/>
</dbReference>
<dbReference type="InterPro" id="IPR003879">
    <property type="entry name" value="Butyrophylin_SPRY"/>
</dbReference>
<evidence type="ECO:0000256" key="1">
    <source>
        <dbReference type="ARBA" id="ARBA00022588"/>
    </source>
</evidence>
<evidence type="ECO:0000259" key="8">
    <source>
        <dbReference type="PROSITE" id="PS50089"/>
    </source>
</evidence>
<dbReference type="InterPro" id="IPR013083">
    <property type="entry name" value="Znf_RING/FYVE/PHD"/>
</dbReference>
<dbReference type="GeneID" id="103372337"/>
<dbReference type="InterPro" id="IPR013320">
    <property type="entry name" value="ConA-like_dom_sf"/>
</dbReference>
<dbReference type="Gene3D" id="3.30.40.10">
    <property type="entry name" value="Zinc/RING finger domain, C3HC4 (zinc finger)"/>
    <property type="match status" value="1"/>
</dbReference>
<feature type="domain" description="RING-type" evidence="8">
    <location>
        <begin position="15"/>
        <end position="58"/>
    </location>
</feature>
<dbReference type="Pfam" id="PF25600">
    <property type="entry name" value="TRIM_CC"/>
    <property type="match status" value="1"/>
</dbReference>
<evidence type="ECO:0000256" key="6">
    <source>
        <dbReference type="PROSITE-ProRule" id="PRU00024"/>
    </source>
</evidence>
<dbReference type="PANTHER" id="PTHR25465">
    <property type="entry name" value="B-BOX DOMAIN CONTAINING"/>
    <property type="match status" value="1"/>
</dbReference>
<dbReference type="Ensembl" id="ENSSPAT00000013750.1">
    <property type="protein sequence ID" value="ENSSPAP00000013523.1"/>
    <property type="gene ID" value="ENSSPAG00000010237.1"/>
</dbReference>
<dbReference type="InterPro" id="IPR001841">
    <property type="entry name" value="Znf_RING"/>
</dbReference>
<evidence type="ECO:0000259" key="10">
    <source>
        <dbReference type="PROSITE" id="PS50188"/>
    </source>
</evidence>
<dbReference type="PANTHER" id="PTHR25465:SF5">
    <property type="entry name" value="E3 UBIQUITIN_ISG15 LIGASE TRIM25-RELATED"/>
    <property type="match status" value="1"/>
</dbReference>
<gene>
    <name evidence="13" type="primary">LOC103372337</name>
</gene>
<dbReference type="RefSeq" id="XP_008300178.1">
    <property type="nucleotide sequence ID" value="XM_008301956.1"/>
</dbReference>
<sequence>MAQQRFQMDQEKLSCSICLDLLKDPVTIPCGHSYCMNCIRSYWDKKDRKQTHSCPQCRQTFRPRPKLKKNTMLADLVEEVQKTEPKAAPADLCYAGPGDVSCDVCTGRKLKAVKSCLQCLVSYCEQHLQPHYQSPAFEKHKLVDPSTKLQENICSQHNEVMKIFCRTDQQCICYLCTMDEHKGHDTVPAETERTKRQKEVRRNQQRMQQRITEKEKCMRMLQQEVEAVNQSADKAVSNSEKIFKDLIRLIEKRSSEVKQQIRSKQKDEVCRFKELQEELQQEISELRRKYSELEKLSNIEDHSEFLHVPPSQICDWTDSPSCYFHPLSHFEDSMAAVSKSGDKLWNVLSEELSKFSATEVDLLLPQSEPKTRAEFLQYSCGITLDPNTAHMLLILSDENRKVTTKETSFLTVVQLVVEMYGTTENQSFTDRIQVLSRESLTGRCYWEVEWTGVGVSVAVSYKGVRRKREESEYGNNDKSWALQCENKGFTFTHDKRKTSISVCQPRIGVYLDHSAGVLSFYSVSDTMTLIHRVQTTFTEPLHAGLQLQLNSTAELCELK</sequence>
<dbReference type="PROSITE" id="PS50089">
    <property type="entry name" value="ZF_RING_2"/>
    <property type="match status" value="1"/>
</dbReference>
<dbReference type="Pfam" id="PF13765">
    <property type="entry name" value="PRY"/>
    <property type="match status" value="1"/>
</dbReference>
<dbReference type="GeneTree" id="ENSGT01150000286950"/>
<dbReference type="CDD" id="cd19769">
    <property type="entry name" value="Bbox2_TRIM16-like"/>
    <property type="match status" value="1"/>
</dbReference>
<dbReference type="InterPro" id="IPR001870">
    <property type="entry name" value="B30.2/SPRY"/>
</dbReference>
<evidence type="ECO:0000313" key="12">
    <source>
        <dbReference type="Proteomes" id="UP000694891"/>
    </source>
</evidence>